<dbReference type="GO" id="GO:0070628">
    <property type="term" value="F:proteasome binding"/>
    <property type="evidence" value="ECO:0007669"/>
    <property type="project" value="TreeGrafter"/>
</dbReference>
<organism evidence="8 9">
    <name type="scientific">Nyssa sinensis</name>
    <dbReference type="NCBI Taxonomy" id="561372"/>
    <lineage>
        <taxon>Eukaryota</taxon>
        <taxon>Viridiplantae</taxon>
        <taxon>Streptophyta</taxon>
        <taxon>Embryophyta</taxon>
        <taxon>Tracheophyta</taxon>
        <taxon>Spermatophyta</taxon>
        <taxon>Magnoliopsida</taxon>
        <taxon>eudicotyledons</taxon>
        <taxon>Gunneridae</taxon>
        <taxon>Pentapetalae</taxon>
        <taxon>asterids</taxon>
        <taxon>Cornales</taxon>
        <taxon>Nyssaceae</taxon>
        <taxon>Nyssa</taxon>
    </lineage>
</organism>
<dbReference type="GO" id="GO:0005654">
    <property type="term" value="C:nucleoplasm"/>
    <property type="evidence" value="ECO:0007669"/>
    <property type="project" value="TreeGrafter"/>
</dbReference>
<dbReference type="GO" id="GO:0005829">
    <property type="term" value="C:cytosol"/>
    <property type="evidence" value="ECO:0007669"/>
    <property type="project" value="TreeGrafter"/>
</dbReference>
<gene>
    <name evidence="8" type="ORF">F0562_004239</name>
</gene>
<keyword evidence="3" id="KW-0677">Repeat</keyword>
<reference evidence="8 9" key="1">
    <citation type="submission" date="2019-09" db="EMBL/GenBank/DDBJ databases">
        <title>A chromosome-level genome assembly of the Chinese tupelo Nyssa sinensis.</title>
        <authorList>
            <person name="Yang X."/>
            <person name="Kang M."/>
            <person name="Yang Y."/>
            <person name="Xiong H."/>
            <person name="Wang M."/>
            <person name="Zhang Z."/>
            <person name="Wang Z."/>
            <person name="Wu H."/>
            <person name="Ma T."/>
            <person name="Liu J."/>
            <person name="Xi Z."/>
        </authorList>
    </citation>
    <scope>NUCLEOTIDE SEQUENCE [LARGE SCALE GENOMIC DNA]</scope>
    <source>
        <strain evidence="8">J267</strain>
        <tissue evidence="8">Leaf</tissue>
    </source>
</reference>
<comment type="similarity">
    <text evidence="1">Belongs to the IST1 family.</text>
</comment>
<feature type="region of interest" description="Disordered" evidence="6">
    <location>
        <begin position="162"/>
        <end position="191"/>
    </location>
</feature>
<evidence type="ECO:0000256" key="5">
    <source>
        <dbReference type="ARBA" id="ARBA00023204"/>
    </source>
</evidence>
<dbReference type="GO" id="GO:0043161">
    <property type="term" value="P:proteasome-mediated ubiquitin-dependent protein catabolic process"/>
    <property type="evidence" value="ECO:0007669"/>
    <property type="project" value="InterPro"/>
</dbReference>
<dbReference type="GO" id="GO:0003684">
    <property type="term" value="F:damaged DNA binding"/>
    <property type="evidence" value="ECO:0007669"/>
    <property type="project" value="InterPro"/>
</dbReference>
<keyword evidence="9" id="KW-1185">Reference proteome</keyword>
<dbReference type="InterPro" id="IPR042277">
    <property type="entry name" value="IST1-like"/>
</dbReference>
<evidence type="ECO:0000256" key="6">
    <source>
        <dbReference type="SAM" id="MobiDB-lite"/>
    </source>
</evidence>
<name>A0A5J5C0V7_9ASTE</name>
<dbReference type="GO" id="GO:0015031">
    <property type="term" value="P:protein transport"/>
    <property type="evidence" value="ECO:0007669"/>
    <property type="project" value="InterPro"/>
</dbReference>
<dbReference type="InterPro" id="IPR006636">
    <property type="entry name" value="STI1_HS-bd"/>
</dbReference>
<dbReference type="InterPro" id="IPR036353">
    <property type="entry name" value="XPC-bd_sf"/>
</dbReference>
<dbReference type="FunFam" id="1.10.10.540:FF:000001">
    <property type="entry name" value="UV excision repair protein RAD23 B"/>
    <property type="match status" value="1"/>
</dbReference>
<feature type="region of interest" description="Disordered" evidence="6">
    <location>
        <begin position="79"/>
        <end position="140"/>
    </location>
</feature>
<dbReference type="SUPFAM" id="SSF54236">
    <property type="entry name" value="Ubiquitin-like"/>
    <property type="match status" value="1"/>
</dbReference>
<protein>
    <recommendedName>
        <fullName evidence="7">Ubiquitin-like domain-containing protein</fullName>
    </recommendedName>
</protein>
<dbReference type="PROSITE" id="PS50053">
    <property type="entry name" value="UBIQUITIN_2"/>
    <property type="match status" value="1"/>
</dbReference>
<dbReference type="SUPFAM" id="SSF101238">
    <property type="entry name" value="XPC-binding domain"/>
    <property type="match status" value="1"/>
</dbReference>
<feature type="compositionally biased region" description="Low complexity" evidence="6">
    <location>
        <begin position="162"/>
        <end position="177"/>
    </location>
</feature>
<dbReference type="InterPro" id="IPR015360">
    <property type="entry name" value="XPC-bd"/>
</dbReference>
<dbReference type="InterPro" id="IPR000626">
    <property type="entry name" value="Ubiquitin-like_dom"/>
</dbReference>
<accession>A0A5J5C0V7</accession>
<dbReference type="GO" id="GO:0031593">
    <property type="term" value="F:polyubiquitin modification-dependent protein binding"/>
    <property type="evidence" value="ECO:0007669"/>
    <property type="project" value="TreeGrafter"/>
</dbReference>
<dbReference type="Gene3D" id="1.10.10.540">
    <property type="entry name" value="XPC-binding domain"/>
    <property type="match status" value="1"/>
</dbReference>
<feature type="compositionally biased region" description="Pro residues" evidence="6">
    <location>
        <begin position="128"/>
        <end position="140"/>
    </location>
</feature>
<dbReference type="Pfam" id="PF03398">
    <property type="entry name" value="Ist1"/>
    <property type="match status" value="1"/>
</dbReference>
<keyword evidence="4" id="KW-0227">DNA damage</keyword>
<dbReference type="GO" id="GO:0043130">
    <property type="term" value="F:ubiquitin binding"/>
    <property type="evidence" value="ECO:0007669"/>
    <property type="project" value="TreeGrafter"/>
</dbReference>
<keyword evidence="5" id="KW-0234">DNA repair</keyword>
<dbReference type="Pfam" id="PF09280">
    <property type="entry name" value="XPC-binding"/>
    <property type="match status" value="1"/>
</dbReference>
<evidence type="ECO:0000256" key="1">
    <source>
        <dbReference type="ARBA" id="ARBA00005536"/>
    </source>
</evidence>
<dbReference type="OrthoDB" id="29853at2759"/>
<evidence type="ECO:0000259" key="7">
    <source>
        <dbReference type="PROSITE" id="PS50053"/>
    </source>
</evidence>
<dbReference type="Pfam" id="PF00240">
    <property type="entry name" value="ubiquitin"/>
    <property type="match status" value="1"/>
</dbReference>
<dbReference type="Proteomes" id="UP000325577">
    <property type="component" value="Linkage Group LG1"/>
</dbReference>
<dbReference type="CDD" id="cd01805">
    <property type="entry name" value="Ubl_Rad23"/>
    <property type="match status" value="1"/>
</dbReference>
<evidence type="ECO:0000313" key="9">
    <source>
        <dbReference type="Proteomes" id="UP000325577"/>
    </source>
</evidence>
<comment type="similarity">
    <text evidence="2">Belongs to the RAD23 family.</text>
</comment>
<dbReference type="PANTHER" id="PTHR10621">
    <property type="entry name" value="UV EXCISION REPAIR PROTEIN RAD23"/>
    <property type="match status" value="1"/>
</dbReference>
<proteinExistence type="inferred from homology"/>
<dbReference type="SMART" id="SM00213">
    <property type="entry name" value="UBQ"/>
    <property type="match status" value="1"/>
</dbReference>
<dbReference type="GO" id="GO:0006289">
    <property type="term" value="P:nucleotide-excision repair"/>
    <property type="evidence" value="ECO:0007669"/>
    <property type="project" value="InterPro"/>
</dbReference>
<dbReference type="FunFam" id="3.10.20.90:FF:000069">
    <property type="entry name" value="UV excision repair protein RAD23"/>
    <property type="match status" value="1"/>
</dbReference>
<dbReference type="PANTHER" id="PTHR10621:SF35">
    <property type="entry name" value="UBIQUITIN RECEPTOR RAD23C"/>
    <property type="match status" value="1"/>
</dbReference>
<feature type="domain" description="Ubiquitin-like" evidence="7">
    <location>
        <begin position="1"/>
        <end position="76"/>
    </location>
</feature>
<dbReference type="SMART" id="SM00727">
    <property type="entry name" value="STI1"/>
    <property type="match status" value="1"/>
</dbReference>
<feature type="compositionally biased region" description="Low complexity" evidence="6">
    <location>
        <begin position="88"/>
        <end position="114"/>
    </location>
</feature>
<dbReference type="InterPro" id="IPR029071">
    <property type="entry name" value="Ubiquitin-like_domsf"/>
</dbReference>
<evidence type="ECO:0000256" key="4">
    <source>
        <dbReference type="ARBA" id="ARBA00022763"/>
    </source>
</evidence>
<evidence type="ECO:0000256" key="2">
    <source>
        <dbReference type="ARBA" id="ARBA00009878"/>
    </source>
</evidence>
<evidence type="ECO:0000256" key="3">
    <source>
        <dbReference type="ARBA" id="ARBA00022737"/>
    </source>
</evidence>
<sequence>MKIFVKTLKGNHFEIEVKLEDTVADVKKNIETVHGPDVYPAAQQMLIHQGKVLKDATTLEENKVAENSFIVIMLTKNKVTPSGSSTTSAVPSTQAQPASSSPPSTQPLTASQPPASTIGLPQSAPESIPAPAPAPSPSPAPASWRLLASFCQWGIPQQAEVAPVAQAPTSGQAVTPPAQAPQPAVPSSGPNANPLDLFPQGLPSVGSNAGTGTLDFLRNSQQFRALQAMVHANPQILQPMLQELGKQNPHLMRLIQEHQADFLRLINEPVEGEGDILGQLAGAMPQWQLVGASSSSSSSSGVVFVSEQQQEAEEQTWKHHHVRCSHARSDVLQLLNLGQQERALLRVEHVIKDQNMLDVFVMIENYCCLLIDMDMLIQNRECPDELKEAISSLIFASSRCSEFPELQQIREIFTTKFGKAFAAHAVELRNNCGVNPKMIQKLSMRQASLESRLQVLKQIASDNGINLHLEDDPFVIPEDKQDVNQKKQHVEPNEAANLDHPELAVDFQHLAHEPTWDEEFSESVKKGKKEVQRCSCCSSRRF</sequence>
<dbReference type="Gene3D" id="1.20.1260.60">
    <property type="entry name" value="Vacuolar protein sorting-associated protein Ist1"/>
    <property type="match status" value="1"/>
</dbReference>
<dbReference type="FunFam" id="1.20.1260.60:FF:000002">
    <property type="entry name" value="Vacuolar protein sorting-associated protein IST1"/>
    <property type="match status" value="1"/>
</dbReference>
<dbReference type="InterPro" id="IPR005061">
    <property type="entry name" value="Ist1"/>
</dbReference>
<evidence type="ECO:0000313" key="8">
    <source>
        <dbReference type="EMBL" id="KAA8547810.1"/>
    </source>
</evidence>
<dbReference type="Gene3D" id="3.10.20.90">
    <property type="entry name" value="Phosphatidylinositol 3-kinase Catalytic Subunit, Chain A, domain 1"/>
    <property type="match status" value="1"/>
</dbReference>
<dbReference type="EMBL" id="CM018032">
    <property type="protein sequence ID" value="KAA8547810.1"/>
    <property type="molecule type" value="Genomic_DNA"/>
</dbReference>
<dbReference type="AlphaFoldDB" id="A0A5J5C0V7"/>